<dbReference type="RefSeq" id="WP_308973685.1">
    <property type="nucleotide sequence ID" value="NZ_JAVIDL010000003.1"/>
</dbReference>
<feature type="signal peptide" evidence="1">
    <location>
        <begin position="1"/>
        <end position="16"/>
    </location>
</feature>
<sequence length="178" mass="18826">MKKTLLVLSLSALALAACSKTKQNTADANSVSQTAEVTASQAATVETVASQAHDVNATSETPATSPVEGNAQLSLDWNGNYKGVLPCASCEGIETKLTLNNDKTYELSETYLGKGDGKPQVTKGKFSFNKAGDTVVLDAAADKRQYFVGENHIVALDQEGKKITGALAKNYELQKQNP</sequence>
<dbReference type="Proteomes" id="UP001243844">
    <property type="component" value="Unassembled WGS sequence"/>
</dbReference>
<organism evidence="2 3">
    <name type="scientific">Acinetobacter rudis</name>
    <dbReference type="NCBI Taxonomy" id="632955"/>
    <lineage>
        <taxon>Bacteria</taxon>
        <taxon>Pseudomonadati</taxon>
        <taxon>Pseudomonadota</taxon>
        <taxon>Gammaproteobacteria</taxon>
        <taxon>Moraxellales</taxon>
        <taxon>Moraxellaceae</taxon>
        <taxon>Acinetobacter</taxon>
    </lineage>
</organism>
<feature type="chain" id="PRO_5043701188" evidence="1">
    <location>
        <begin position="17"/>
        <end position="178"/>
    </location>
</feature>
<keyword evidence="1" id="KW-0732">Signal</keyword>
<accession>A0AAW8J5K2</accession>
<dbReference type="InterPro" id="IPR007298">
    <property type="entry name" value="Cu-R_lipoprotein_NlpE"/>
</dbReference>
<protein>
    <submittedName>
        <fullName evidence="2">Copper resistance protein NlpE</fullName>
    </submittedName>
</protein>
<proteinExistence type="predicted"/>
<gene>
    <name evidence="2" type="ORF">RFH47_02775</name>
</gene>
<dbReference type="Pfam" id="PF04170">
    <property type="entry name" value="NlpE"/>
    <property type="match status" value="1"/>
</dbReference>
<dbReference type="Gene3D" id="2.40.128.640">
    <property type="match status" value="1"/>
</dbReference>
<dbReference type="EMBL" id="JAVIDL010000003">
    <property type="protein sequence ID" value="MDQ8934663.1"/>
    <property type="molecule type" value="Genomic_DNA"/>
</dbReference>
<evidence type="ECO:0000313" key="2">
    <source>
        <dbReference type="EMBL" id="MDQ8934663.1"/>
    </source>
</evidence>
<dbReference type="PROSITE" id="PS51257">
    <property type="entry name" value="PROKAR_LIPOPROTEIN"/>
    <property type="match status" value="1"/>
</dbReference>
<reference evidence="2" key="1">
    <citation type="submission" date="2023-08" db="EMBL/GenBank/DDBJ databases">
        <title>Emergence of clinically-relevant ST2 carbapenem-resistant Acinetobacter baumannii strains in hospital sewages in Zhejiang, East of China.</title>
        <authorList>
            <person name="Kaichao C."/>
            <person name="Zhang R."/>
        </authorList>
    </citation>
    <scope>NUCLEOTIDE SEQUENCE</scope>
    <source>
        <strain evidence="2">M-RB-37</strain>
    </source>
</reference>
<name>A0AAW8J5K2_9GAMM</name>
<evidence type="ECO:0000256" key="1">
    <source>
        <dbReference type="SAM" id="SignalP"/>
    </source>
</evidence>
<dbReference type="AlphaFoldDB" id="A0AAW8J5K2"/>
<comment type="caution">
    <text evidence="2">The sequence shown here is derived from an EMBL/GenBank/DDBJ whole genome shotgun (WGS) entry which is preliminary data.</text>
</comment>
<evidence type="ECO:0000313" key="3">
    <source>
        <dbReference type="Proteomes" id="UP001243844"/>
    </source>
</evidence>